<sequence length="449" mass="53450">MCDLFKKMNQSLAFYSVQYCDDNFTETPIYCIPQFQPQNNYGIQEINNQTELQTFPQQHTLKRAKSCKILKPLFQLQYDPMEIEQEEENISQLIASQPSTISVAIQIDLDEYFKKINIRLNREFMKNNQLRNIYLDIFEKDSIQRKQCSTTELLINLFKTSYTEFMNKQIDNIGLIKLFIEDNIDAFITGSLIPPQQVWHDYKILILAIMIKIMRMKSTTGQLIFECMIAHLYGKLECIFQNQAPSIPEFKDYFEWYFWSSDRNKQLEINDLSNDEKRQLRIVSIIRKYSFLLWSLLWIDPNQILNLNPDLQYFREQQNIPAYRYLNKDRQMFSSLILKFIQCNTFAFVPSLNALFDVVQDKKILLPIFNKFQDKLNNDGLLEDLLDDLGPMKDQAKNEFFVYPQVHDKGLVKIVQGKFKLLREEPSQTENDFYAKLFLNDQRPTFYQD</sequence>
<gene>
    <name evidence="1" type="ORF">PSON_ATCC_30995.1.T0010554</name>
</gene>
<reference evidence="1" key="1">
    <citation type="submission" date="2021-01" db="EMBL/GenBank/DDBJ databases">
        <authorList>
            <consortium name="Genoscope - CEA"/>
            <person name="William W."/>
        </authorList>
    </citation>
    <scope>NUCLEOTIDE SEQUENCE</scope>
</reference>
<proteinExistence type="predicted"/>
<keyword evidence="2" id="KW-1185">Reference proteome</keyword>
<protein>
    <submittedName>
        <fullName evidence="1">Uncharacterized protein</fullName>
    </submittedName>
</protein>
<comment type="caution">
    <text evidence="1">The sequence shown here is derived from an EMBL/GenBank/DDBJ whole genome shotgun (WGS) entry which is preliminary data.</text>
</comment>
<name>A0A8S1JUP8_9CILI</name>
<organism evidence="1 2">
    <name type="scientific">Paramecium sonneborni</name>
    <dbReference type="NCBI Taxonomy" id="65129"/>
    <lineage>
        <taxon>Eukaryota</taxon>
        <taxon>Sar</taxon>
        <taxon>Alveolata</taxon>
        <taxon>Ciliophora</taxon>
        <taxon>Intramacronucleata</taxon>
        <taxon>Oligohymenophorea</taxon>
        <taxon>Peniculida</taxon>
        <taxon>Parameciidae</taxon>
        <taxon>Paramecium</taxon>
    </lineage>
</organism>
<dbReference type="Proteomes" id="UP000692954">
    <property type="component" value="Unassembled WGS sequence"/>
</dbReference>
<evidence type="ECO:0000313" key="2">
    <source>
        <dbReference type="Proteomes" id="UP000692954"/>
    </source>
</evidence>
<accession>A0A8S1JUP8</accession>
<dbReference type="OrthoDB" id="10323726at2759"/>
<dbReference type="EMBL" id="CAJJDN010000001">
    <property type="protein sequence ID" value="CAD8046323.1"/>
    <property type="molecule type" value="Genomic_DNA"/>
</dbReference>
<dbReference type="AlphaFoldDB" id="A0A8S1JUP8"/>
<evidence type="ECO:0000313" key="1">
    <source>
        <dbReference type="EMBL" id="CAD8046323.1"/>
    </source>
</evidence>